<organism evidence="1 2">
    <name type="scientific">Extremus antarcticus</name>
    <dbReference type="NCBI Taxonomy" id="702011"/>
    <lineage>
        <taxon>Eukaryota</taxon>
        <taxon>Fungi</taxon>
        <taxon>Dikarya</taxon>
        <taxon>Ascomycota</taxon>
        <taxon>Pezizomycotina</taxon>
        <taxon>Dothideomycetes</taxon>
        <taxon>Dothideomycetidae</taxon>
        <taxon>Mycosphaerellales</taxon>
        <taxon>Extremaceae</taxon>
        <taxon>Extremus</taxon>
    </lineage>
</organism>
<evidence type="ECO:0000313" key="2">
    <source>
        <dbReference type="Proteomes" id="UP001271007"/>
    </source>
</evidence>
<comment type="caution">
    <text evidence="1">The sequence shown here is derived from an EMBL/GenBank/DDBJ whole genome shotgun (WGS) entry which is preliminary data.</text>
</comment>
<keyword evidence="2" id="KW-1185">Reference proteome</keyword>
<protein>
    <submittedName>
        <fullName evidence="1">Uncharacterized protein</fullName>
    </submittedName>
</protein>
<proteinExistence type="predicted"/>
<accession>A0AAJ0DJP9</accession>
<reference evidence="1" key="1">
    <citation type="submission" date="2023-04" db="EMBL/GenBank/DDBJ databases">
        <title>Black Yeasts Isolated from many extreme environments.</title>
        <authorList>
            <person name="Coleine C."/>
            <person name="Stajich J.E."/>
            <person name="Selbmann L."/>
        </authorList>
    </citation>
    <scope>NUCLEOTIDE SEQUENCE</scope>
    <source>
        <strain evidence="1">CCFEE 5312</strain>
    </source>
</reference>
<dbReference type="Proteomes" id="UP001271007">
    <property type="component" value="Unassembled WGS sequence"/>
</dbReference>
<gene>
    <name evidence="1" type="ORF">LTR09_003346</name>
</gene>
<dbReference type="AlphaFoldDB" id="A0AAJ0DJP9"/>
<dbReference type="EMBL" id="JAWDJX010000008">
    <property type="protein sequence ID" value="KAK3055426.1"/>
    <property type="molecule type" value="Genomic_DNA"/>
</dbReference>
<sequence length="169" mass="18935">MSNYADIDGTIGVTHPGICLIDDLLPKALVVFEGIRLKPSTPRSNVFEEEVPSSAFEEATDRFQGAVAKHPFTGKECYVVAFTSTVTNDTLVKQYDCSVSANILLDKERMVAERPVAHSRYVGEREAWVFSWVAVPEMVLLRDIYVFSGRFGVKEWFEGQRTAVCGYWG</sequence>
<evidence type="ECO:0000313" key="1">
    <source>
        <dbReference type="EMBL" id="KAK3055426.1"/>
    </source>
</evidence>
<name>A0AAJ0DJP9_9PEZI</name>